<dbReference type="EMBL" id="ADBL01000080">
    <property type="status" value="NOT_ANNOTATED_CDS"/>
    <property type="molecule type" value="Genomic_DNA"/>
</dbReference>
<keyword evidence="3" id="KW-1185">Reference proteome</keyword>
<reference evidence="1" key="3">
    <citation type="submission" date="2011-03" db="EMBL/GenBank/DDBJ databases">
        <title>Annotation of Magnaporthe poae ATCC 64411.</title>
        <authorList>
            <person name="Ma L.-J."/>
            <person name="Dead R."/>
            <person name="Young S.K."/>
            <person name="Zeng Q."/>
            <person name="Gargeya S."/>
            <person name="Fitzgerald M."/>
            <person name="Haas B."/>
            <person name="Abouelleil A."/>
            <person name="Alvarado L."/>
            <person name="Arachchi H.M."/>
            <person name="Berlin A."/>
            <person name="Brown A."/>
            <person name="Chapman S.B."/>
            <person name="Chen Z."/>
            <person name="Dunbar C."/>
            <person name="Freedman E."/>
            <person name="Gearin G."/>
            <person name="Gellesch M."/>
            <person name="Goldberg J."/>
            <person name="Griggs A."/>
            <person name="Gujja S."/>
            <person name="Heiman D."/>
            <person name="Howarth C."/>
            <person name="Larson L."/>
            <person name="Lui A."/>
            <person name="MacDonald P.J.P."/>
            <person name="Mehta T."/>
            <person name="Montmayeur A."/>
            <person name="Murphy C."/>
            <person name="Neiman D."/>
            <person name="Pearson M."/>
            <person name="Priest M."/>
            <person name="Roberts A."/>
            <person name="Saif S."/>
            <person name="Shea T."/>
            <person name="Shenoy N."/>
            <person name="Sisk P."/>
            <person name="Stolte C."/>
            <person name="Sykes S."/>
            <person name="Yandava C."/>
            <person name="Wortman J."/>
            <person name="Nusbaum C."/>
            <person name="Birren B."/>
        </authorList>
    </citation>
    <scope>NUCLEOTIDE SEQUENCE</scope>
    <source>
        <strain evidence="1">ATCC 64411</strain>
    </source>
</reference>
<dbReference type="EnsemblFungi" id="MAPG_00349T0">
    <property type="protein sequence ID" value="MAPG_00349T0"/>
    <property type="gene ID" value="MAPG_00349"/>
</dbReference>
<protein>
    <submittedName>
        <fullName evidence="1">Transferase CAF17</fullName>
    </submittedName>
</protein>
<dbReference type="GO" id="GO:0016740">
    <property type="term" value="F:transferase activity"/>
    <property type="evidence" value="ECO:0007669"/>
    <property type="project" value="UniProtKB-KW"/>
</dbReference>
<evidence type="ECO:0000313" key="1">
    <source>
        <dbReference type="EMBL" id="KLU81258.1"/>
    </source>
</evidence>
<dbReference type="AlphaFoldDB" id="A0A0C4DKS0"/>
<dbReference type="Proteomes" id="UP000011715">
    <property type="component" value="Unassembled WGS sequence"/>
</dbReference>
<name>A0A0C4DKS0_MAGP6</name>
<proteinExistence type="predicted"/>
<dbReference type="OrthoDB" id="191995at2759"/>
<evidence type="ECO:0000313" key="2">
    <source>
        <dbReference type="EnsemblFungi" id="MAPG_00349T0"/>
    </source>
</evidence>
<sequence>MRPPRTASRLLQRSGGLSAFVCRRCRSRGFASAAAATPGFWLRRSRVPAARVRWLAGTGNIGLALCRLDVMTDLPPPPGEAPKYDPESRFIMSASLPDRFAQLPSQTFNVKAFVPDWLRRGLAEQAGAARGH</sequence>
<reference evidence="3" key="1">
    <citation type="submission" date="2010-05" db="EMBL/GenBank/DDBJ databases">
        <title>The genome sequence of Magnaporthe poae strain ATCC 64411.</title>
        <authorList>
            <person name="Ma L.-J."/>
            <person name="Dead R."/>
            <person name="Young S."/>
            <person name="Zeng Q."/>
            <person name="Koehrsen M."/>
            <person name="Alvarado L."/>
            <person name="Berlin A."/>
            <person name="Chapman S.B."/>
            <person name="Chen Z."/>
            <person name="Freedman E."/>
            <person name="Gellesch M."/>
            <person name="Goldberg J."/>
            <person name="Griggs A."/>
            <person name="Gujja S."/>
            <person name="Heilman E.R."/>
            <person name="Heiman D."/>
            <person name="Hepburn T."/>
            <person name="Howarth C."/>
            <person name="Jen D."/>
            <person name="Larson L."/>
            <person name="Mehta T."/>
            <person name="Neiman D."/>
            <person name="Pearson M."/>
            <person name="Roberts A."/>
            <person name="Saif S."/>
            <person name="Shea T."/>
            <person name="Shenoy N."/>
            <person name="Sisk P."/>
            <person name="Stolte C."/>
            <person name="Sykes S."/>
            <person name="Walk T."/>
            <person name="White J."/>
            <person name="Yandava C."/>
            <person name="Haas B."/>
            <person name="Nusbaum C."/>
            <person name="Birren B."/>
        </authorList>
    </citation>
    <scope>NUCLEOTIDE SEQUENCE [LARGE SCALE GENOMIC DNA]</scope>
    <source>
        <strain evidence="3">ATCC 64411 / 73-15</strain>
    </source>
</reference>
<dbReference type="EMBL" id="ADBL01000079">
    <property type="status" value="NOT_ANNOTATED_CDS"/>
    <property type="molecule type" value="Genomic_DNA"/>
</dbReference>
<keyword evidence="1" id="KW-0808">Transferase</keyword>
<gene>
    <name evidence="1" type="ORF">MAPG_00349</name>
</gene>
<dbReference type="eggNOG" id="KOG2929">
    <property type="taxonomic scope" value="Eukaryota"/>
</dbReference>
<reference evidence="1" key="2">
    <citation type="submission" date="2010-05" db="EMBL/GenBank/DDBJ databases">
        <title>The Genome Sequence of Magnaporthe poae strain ATCC 64411.</title>
        <authorList>
            <consortium name="The Broad Institute Genome Sequencing Platform"/>
            <consortium name="Broad Institute Genome Sequencing Center for Infectious Disease"/>
            <person name="Ma L.-J."/>
            <person name="Dead R."/>
            <person name="Young S."/>
            <person name="Zeng Q."/>
            <person name="Koehrsen M."/>
            <person name="Alvarado L."/>
            <person name="Berlin A."/>
            <person name="Chapman S.B."/>
            <person name="Chen Z."/>
            <person name="Freedman E."/>
            <person name="Gellesch M."/>
            <person name="Goldberg J."/>
            <person name="Griggs A."/>
            <person name="Gujja S."/>
            <person name="Heilman E.R."/>
            <person name="Heiman D."/>
            <person name="Hepburn T."/>
            <person name="Howarth C."/>
            <person name="Jen D."/>
            <person name="Larson L."/>
            <person name="Mehta T."/>
            <person name="Neiman D."/>
            <person name="Pearson M."/>
            <person name="Roberts A."/>
            <person name="Saif S."/>
            <person name="Shea T."/>
            <person name="Shenoy N."/>
            <person name="Sisk P."/>
            <person name="Stolte C."/>
            <person name="Sykes S."/>
            <person name="Walk T."/>
            <person name="White J."/>
            <person name="Yandava C."/>
            <person name="Haas B."/>
            <person name="Nusbaum C."/>
            <person name="Birren B."/>
        </authorList>
    </citation>
    <scope>NUCLEOTIDE SEQUENCE</scope>
    <source>
        <strain evidence="1">ATCC 64411</strain>
    </source>
</reference>
<dbReference type="VEuPathDB" id="FungiDB:MAPG_00349"/>
<organism evidence="2 3">
    <name type="scientific">Magnaporthiopsis poae (strain ATCC 64411 / 73-15)</name>
    <name type="common">Kentucky bluegrass fungus</name>
    <name type="synonym">Magnaporthe poae</name>
    <dbReference type="NCBI Taxonomy" id="644358"/>
    <lineage>
        <taxon>Eukaryota</taxon>
        <taxon>Fungi</taxon>
        <taxon>Dikarya</taxon>
        <taxon>Ascomycota</taxon>
        <taxon>Pezizomycotina</taxon>
        <taxon>Sordariomycetes</taxon>
        <taxon>Sordariomycetidae</taxon>
        <taxon>Magnaporthales</taxon>
        <taxon>Magnaporthaceae</taxon>
        <taxon>Magnaporthiopsis</taxon>
    </lineage>
</organism>
<accession>A0A0C4DKS0</accession>
<reference evidence="2" key="4">
    <citation type="journal article" date="2015" name="G3 (Bethesda)">
        <title>Genome sequences of three phytopathogenic species of the Magnaporthaceae family of fungi.</title>
        <authorList>
            <person name="Okagaki L.H."/>
            <person name="Nunes C.C."/>
            <person name="Sailsbery J."/>
            <person name="Clay B."/>
            <person name="Brown D."/>
            <person name="John T."/>
            <person name="Oh Y."/>
            <person name="Young N."/>
            <person name="Fitzgerald M."/>
            <person name="Haas B.J."/>
            <person name="Zeng Q."/>
            <person name="Young S."/>
            <person name="Adiconis X."/>
            <person name="Fan L."/>
            <person name="Levin J.Z."/>
            <person name="Mitchell T.K."/>
            <person name="Okubara P.A."/>
            <person name="Farman M.L."/>
            <person name="Kohn L.M."/>
            <person name="Birren B."/>
            <person name="Ma L.-J."/>
            <person name="Dean R.A."/>
        </authorList>
    </citation>
    <scope>NUCLEOTIDE SEQUENCE</scope>
    <source>
        <strain evidence="2">ATCC 64411 / 73-15</strain>
    </source>
</reference>
<reference evidence="2" key="5">
    <citation type="submission" date="2015-06" db="UniProtKB">
        <authorList>
            <consortium name="EnsemblFungi"/>
        </authorList>
    </citation>
    <scope>IDENTIFICATION</scope>
    <source>
        <strain evidence="2">ATCC 64411</strain>
    </source>
</reference>
<dbReference type="EMBL" id="GL876966">
    <property type="protein sequence ID" value="KLU81258.1"/>
    <property type="molecule type" value="Genomic_DNA"/>
</dbReference>
<evidence type="ECO:0000313" key="3">
    <source>
        <dbReference type="Proteomes" id="UP000011715"/>
    </source>
</evidence>
<dbReference type="STRING" id="644358.A0A0C4DKS0"/>